<dbReference type="STRING" id="1090615.SAMN04515671_1321"/>
<dbReference type="InterPro" id="IPR041664">
    <property type="entry name" value="AAA_16"/>
</dbReference>
<dbReference type="Proteomes" id="UP000198741">
    <property type="component" value="Chromosome I"/>
</dbReference>
<evidence type="ECO:0000256" key="2">
    <source>
        <dbReference type="ARBA" id="ARBA00022840"/>
    </source>
</evidence>
<evidence type="ECO:0000256" key="3">
    <source>
        <dbReference type="SAM" id="MobiDB-lite"/>
    </source>
</evidence>
<dbReference type="OrthoDB" id="5476461at2"/>
<dbReference type="RefSeq" id="WP_090475248.1">
    <property type="nucleotide sequence ID" value="NZ_LT629710.1"/>
</dbReference>
<sequence length="875" mass="92334">MIDSRSTGDPGPALIERATEVAVLSDLLAVVDQGAGRVAVVQGSPGIGKTAVVSALRHLAATSGTPLLEARGTELAMDRSFGAVGQIFAGQPGRPAILDPLRPDDARTGDFALLKELFDVTVRIAGGRPLVLVVDDCHWLDVPSLRYLAYLAAKIAELPVLLVLATRPDAGPLRQPVVDEILSGPNVALLRPPTLSRAASERMLTMLLGRRPDAAFTAVCFRETVGNPLFLGELAAAVLAAGMEPVAANAVRVARIGGNAVKHRVLQQLATLRPSERRVLDAVAVLGDGVRGAQLAELTEIPDLDQILTVLLGTGLVLGSLATGVEFAHPLLRSGVYENIDVDLRADLHQRAAGLLVRADAGVETVAAHYVAGPGPAPASESPAEPAPGAQPGSTVPAAAFEASPAGVLTRAAAEAVRRGSPESALRYLRRGLALDVPEDRRQEMLLAAAQVAFQVDLPSAVDYLTQTLRTMSEPIPRIELTGTLVAALLLTGRIDETLAAIRREQAALPDPRPGGDDPYADSRTSLDSWIAMVAVNNPALPGLTAKLHDLLRRPPVEGFGGRSLDGVLALYQTSRAEPEAVDRALRAIVGGVRMTGEPGRGPVPIAVNVLLLADRPEGLAHLDRAVERSRDEGSLLASSGAYAYRAQARLLQGDLPGAYDDARTARWSTAILGLRNKSFIASVMANICIDTGRLDQAADTLAWSEVLDAPVGRPFTFFAVVVAARLHRIRGEFADALRLALEAGERFTAGGGVNPAQVPWQSEAALAAHRLGDRSAVRHAEAELHLARQWGAPRTLGRALRVLAEVGERPELLDEAVDILRPSIARLELARCLVARGAVRGMKDDVEQALSLSRACGAGPLEQRARDLLSTLPA</sequence>
<keyword evidence="2" id="KW-0067">ATP-binding</keyword>
<dbReference type="GO" id="GO:0005737">
    <property type="term" value="C:cytoplasm"/>
    <property type="evidence" value="ECO:0007669"/>
    <property type="project" value="TreeGrafter"/>
</dbReference>
<name>A0A1H0KIC5_9ACTN</name>
<evidence type="ECO:0000313" key="6">
    <source>
        <dbReference type="Proteomes" id="UP000198741"/>
    </source>
</evidence>
<evidence type="ECO:0000259" key="4">
    <source>
        <dbReference type="Pfam" id="PF13191"/>
    </source>
</evidence>
<dbReference type="SUPFAM" id="SSF52540">
    <property type="entry name" value="P-loop containing nucleoside triphosphate hydrolases"/>
    <property type="match status" value="1"/>
</dbReference>
<organism evidence="5 6">
    <name type="scientific">Nakamurella panacisegetis</name>
    <dbReference type="NCBI Taxonomy" id="1090615"/>
    <lineage>
        <taxon>Bacteria</taxon>
        <taxon>Bacillati</taxon>
        <taxon>Actinomycetota</taxon>
        <taxon>Actinomycetes</taxon>
        <taxon>Nakamurellales</taxon>
        <taxon>Nakamurellaceae</taxon>
        <taxon>Nakamurella</taxon>
    </lineage>
</organism>
<reference evidence="5 6" key="1">
    <citation type="submission" date="2016-10" db="EMBL/GenBank/DDBJ databases">
        <authorList>
            <person name="de Groot N.N."/>
        </authorList>
    </citation>
    <scope>NUCLEOTIDE SEQUENCE [LARGE SCALE GENOMIC DNA]</scope>
    <source>
        <strain evidence="6">P4-7,KCTC 19426,CECT 7604</strain>
    </source>
</reference>
<keyword evidence="6" id="KW-1185">Reference proteome</keyword>
<evidence type="ECO:0000256" key="1">
    <source>
        <dbReference type="ARBA" id="ARBA00022741"/>
    </source>
</evidence>
<dbReference type="EMBL" id="LT629710">
    <property type="protein sequence ID" value="SDO55734.1"/>
    <property type="molecule type" value="Genomic_DNA"/>
</dbReference>
<accession>A0A1H0KIC5</accession>
<evidence type="ECO:0000313" key="5">
    <source>
        <dbReference type="EMBL" id="SDO55734.1"/>
    </source>
</evidence>
<dbReference type="InterPro" id="IPR027417">
    <property type="entry name" value="P-loop_NTPase"/>
</dbReference>
<dbReference type="PANTHER" id="PTHR16305:SF35">
    <property type="entry name" value="TRANSCRIPTIONAL ACTIVATOR DOMAIN"/>
    <property type="match status" value="1"/>
</dbReference>
<protein>
    <submittedName>
        <fullName evidence="5">AAA ATPase domain-containing protein</fullName>
    </submittedName>
</protein>
<keyword evidence="1" id="KW-0547">Nucleotide-binding</keyword>
<proteinExistence type="predicted"/>
<dbReference type="Pfam" id="PF13191">
    <property type="entry name" value="AAA_16"/>
    <property type="match status" value="1"/>
</dbReference>
<dbReference type="PANTHER" id="PTHR16305">
    <property type="entry name" value="TESTICULAR SOLUBLE ADENYLYL CYCLASE"/>
    <property type="match status" value="1"/>
</dbReference>
<feature type="domain" description="Orc1-like AAA ATPase" evidence="4">
    <location>
        <begin position="14"/>
        <end position="163"/>
    </location>
</feature>
<dbReference type="GO" id="GO:0004016">
    <property type="term" value="F:adenylate cyclase activity"/>
    <property type="evidence" value="ECO:0007669"/>
    <property type="project" value="TreeGrafter"/>
</dbReference>
<dbReference type="AlphaFoldDB" id="A0A1H0KIC5"/>
<dbReference type="GO" id="GO:0005524">
    <property type="term" value="F:ATP binding"/>
    <property type="evidence" value="ECO:0007669"/>
    <property type="project" value="UniProtKB-KW"/>
</dbReference>
<gene>
    <name evidence="5" type="ORF">SAMN04515671_1321</name>
</gene>
<feature type="region of interest" description="Disordered" evidence="3">
    <location>
        <begin position="374"/>
        <end position="397"/>
    </location>
</feature>
<feature type="compositionally biased region" description="Low complexity" evidence="3">
    <location>
        <begin position="374"/>
        <end position="394"/>
    </location>
</feature>